<comment type="caution">
    <text evidence="2">The sequence shown here is derived from an EMBL/GenBank/DDBJ whole genome shotgun (WGS) entry which is preliminary data.</text>
</comment>
<feature type="transmembrane region" description="Helical" evidence="1">
    <location>
        <begin position="35"/>
        <end position="55"/>
    </location>
</feature>
<dbReference type="AlphaFoldDB" id="A0A0G1X8H5"/>
<dbReference type="EMBL" id="LCRA01000016">
    <property type="protein sequence ID" value="KKW27336.1"/>
    <property type="molecule type" value="Genomic_DNA"/>
</dbReference>
<evidence type="ECO:0000313" key="3">
    <source>
        <dbReference type="Proteomes" id="UP000034185"/>
    </source>
</evidence>
<keyword evidence="1" id="KW-0812">Transmembrane</keyword>
<accession>A0A0G1X8H5</accession>
<gene>
    <name evidence="2" type="ORF">UY70_C0016G0020</name>
</gene>
<organism evidence="2 3">
    <name type="scientific">Candidatus Kaiserbacteria bacterium GW2011_GWB1_52_6</name>
    <dbReference type="NCBI Taxonomy" id="1618674"/>
    <lineage>
        <taxon>Bacteria</taxon>
        <taxon>Candidatus Kaiseribacteriota</taxon>
    </lineage>
</organism>
<reference evidence="2 3" key="1">
    <citation type="journal article" date="2015" name="Nature">
        <title>rRNA introns, odd ribosomes, and small enigmatic genomes across a large radiation of phyla.</title>
        <authorList>
            <person name="Brown C.T."/>
            <person name="Hug L.A."/>
            <person name="Thomas B.C."/>
            <person name="Sharon I."/>
            <person name="Castelle C.J."/>
            <person name="Singh A."/>
            <person name="Wilkins M.J."/>
            <person name="Williams K.H."/>
            <person name="Banfield J.F."/>
        </authorList>
    </citation>
    <scope>NUCLEOTIDE SEQUENCE [LARGE SCALE GENOMIC DNA]</scope>
</reference>
<protein>
    <submittedName>
        <fullName evidence="2">Uncharacterized protein</fullName>
    </submittedName>
</protein>
<name>A0A0G1X8H5_9BACT</name>
<keyword evidence="1" id="KW-0472">Membrane</keyword>
<sequence>MNLLFGLMLIISGSFAGSMLDDWLGVDFHDRRTALIHKLFYMVWGAAIFTVGSHIM</sequence>
<proteinExistence type="predicted"/>
<keyword evidence="1" id="KW-1133">Transmembrane helix</keyword>
<dbReference type="Proteomes" id="UP000034185">
    <property type="component" value="Unassembled WGS sequence"/>
</dbReference>
<evidence type="ECO:0000313" key="2">
    <source>
        <dbReference type="EMBL" id="KKW27336.1"/>
    </source>
</evidence>
<evidence type="ECO:0000256" key="1">
    <source>
        <dbReference type="SAM" id="Phobius"/>
    </source>
</evidence>